<gene>
    <name evidence="2" type="ORF">D4A47_12325</name>
</gene>
<keyword evidence="3" id="KW-1185">Reference proteome</keyword>
<dbReference type="RefSeq" id="WP_121587495.1">
    <property type="nucleotide sequence ID" value="NZ_RCHT01000034.1"/>
</dbReference>
<evidence type="ECO:0000313" key="3">
    <source>
        <dbReference type="Proteomes" id="UP000276301"/>
    </source>
</evidence>
<proteinExistence type="predicted"/>
<feature type="chain" id="PRO_5038489769" description="DUF4367 domain-containing protein" evidence="1">
    <location>
        <begin position="23"/>
        <end position="322"/>
    </location>
</feature>
<dbReference type="Proteomes" id="UP000276301">
    <property type="component" value="Unassembled WGS sequence"/>
</dbReference>
<reference evidence="2 3" key="1">
    <citation type="submission" date="2018-10" db="EMBL/GenBank/DDBJ databases">
        <title>Anaerotruncus faecis sp. nov., isolated from human feces.</title>
        <authorList>
            <person name="Wang Y.-J."/>
        </authorList>
    </citation>
    <scope>NUCLEOTIDE SEQUENCE [LARGE SCALE GENOMIC DNA]</scope>
    <source>
        <strain evidence="2 3">22A2-44</strain>
    </source>
</reference>
<organism evidence="2 3">
    <name type="scientific">Anaerotruncus massiliensis</name>
    <name type="common">ex Liu et al. 2021</name>
    <dbReference type="NCBI Taxonomy" id="2321404"/>
    <lineage>
        <taxon>Bacteria</taxon>
        <taxon>Bacillati</taxon>
        <taxon>Bacillota</taxon>
        <taxon>Clostridia</taxon>
        <taxon>Eubacteriales</taxon>
        <taxon>Oscillospiraceae</taxon>
        <taxon>Anaerotruncus</taxon>
    </lineage>
</organism>
<evidence type="ECO:0000313" key="2">
    <source>
        <dbReference type="EMBL" id="RLL08200.1"/>
    </source>
</evidence>
<feature type="signal peptide" evidence="1">
    <location>
        <begin position="1"/>
        <end position="22"/>
    </location>
</feature>
<sequence length="322" mass="35443">MLKKFFSVLLALFLLLPGQAVSAQEADSLFNRALRQEPYSVLDGRLTIRMPTGTEDAAIQRDIMGPMSSSARETRLMSENIGGAELVVYAQEMFRYSTGDFVKDLELIFSSNWQDAEFGYELACSEPGFSAAKLKIPATDPQGEAILVSAVVVRTADNGLIMLSFLVTPEAYRSPNQCRALCDRVIATLKPGERMLNTAARRETLDGAGYQISLDKDYVVIEQFGVDFLVYYIEKVTPLDTSAPSMGIYLGFHPSTDGKPYGTQSKGTILGKSVVWSASNNRVETLTRLKDGSMMHIFITADDQADRAALKKMAQSLQVKTK</sequence>
<name>A0A498CXM9_9FIRM</name>
<dbReference type="AlphaFoldDB" id="A0A498CXM9"/>
<evidence type="ECO:0000256" key="1">
    <source>
        <dbReference type="SAM" id="SignalP"/>
    </source>
</evidence>
<protein>
    <recommendedName>
        <fullName evidence="4">DUF4367 domain-containing protein</fullName>
    </recommendedName>
</protein>
<dbReference type="EMBL" id="RCHT01000034">
    <property type="protein sequence ID" value="RLL08200.1"/>
    <property type="molecule type" value="Genomic_DNA"/>
</dbReference>
<keyword evidence="1" id="KW-0732">Signal</keyword>
<accession>A0A498CXM9</accession>
<evidence type="ECO:0008006" key="4">
    <source>
        <dbReference type="Google" id="ProtNLM"/>
    </source>
</evidence>
<comment type="caution">
    <text evidence="2">The sequence shown here is derived from an EMBL/GenBank/DDBJ whole genome shotgun (WGS) entry which is preliminary data.</text>
</comment>